<dbReference type="PROSITE" id="PS50164">
    <property type="entry name" value="GIY_YIG"/>
    <property type="match status" value="1"/>
</dbReference>
<evidence type="ECO:0000313" key="2">
    <source>
        <dbReference type="EMBL" id="QDK71205.1"/>
    </source>
</evidence>
<sequence length="326" mass="37784">MNIKVKNKGGTAHLRPLSEFPYHSQPWLLSEYGAIATGCDVRFLFLERRVMKVIKISDNHQEKDNIVYYQKDGHFLVYFPKAEYEIAKVKFREQFEKAGIYIFFDTDNDYRYIGQAVNISNRYRKHEHWNDNFKFILIFGIENGNLNKGQLDKLEKDLIQQFPDWKHDTQNKTGGNSSFLEPSGEIDAENLRADVDEILEISGLDIFNSTLAENDVEEALEEKSGKTYVVTDGTFKGKSDKSFRSAYLDYITEILKKSPKLLANSIFDGNASWSNTLARKAPIRPDRIFSEINGIYFYKHYDAKVAIRKVKKIAEKMGKQLIEKEN</sequence>
<dbReference type="SMART" id="SM00465">
    <property type="entry name" value="GIYc"/>
    <property type="match status" value="1"/>
</dbReference>
<feature type="domain" description="GIY-YIG" evidence="1">
    <location>
        <begin position="96"/>
        <end position="169"/>
    </location>
</feature>
<name>A0A514Z9E5_9LACT</name>
<dbReference type="SUPFAM" id="SSF82771">
    <property type="entry name" value="GIY-YIG endonuclease"/>
    <property type="match status" value="1"/>
</dbReference>
<dbReference type="AlphaFoldDB" id="A0A514Z9E5"/>
<dbReference type="CDD" id="cd00719">
    <property type="entry name" value="GIY-YIG_SF"/>
    <property type="match status" value="1"/>
</dbReference>
<gene>
    <name evidence="2" type="ORF">FLP15_08620</name>
</gene>
<organism evidence="2 3">
    <name type="scientific">Lactococcus protaetiae</name>
    <dbReference type="NCBI Taxonomy" id="2592653"/>
    <lineage>
        <taxon>Bacteria</taxon>
        <taxon>Bacillati</taxon>
        <taxon>Bacillota</taxon>
        <taxon>Bacilli</taxon>
        <taxon>Lactobacillales</taxon>
        <taxon>Streptococcaceae</taxon>
        <taxon>Lactococcus</taxon>
    </lineage>
</organism>
<dbReference type="RefSeq" id="WP_142766779.1">
    <property type="nucleotide sequence ID" value="NZ_CP041356.1"/>
</dbReference>
<evidence type="ECO:0000313" key="3">
    <source>
        <dbReference type="Proteomes" id="UP000315128"/>
    </source>
</evidence>
<dbReference type="InterPro" id="IPR035901">
    <property type="entry name" value="GIY-YIG_endonuc_sf"/>
</dbReference>
<reference evidence="2 3" key="1">
    <citation type="submission" date="2019-07" db="EMBL/GenBank/DDBJ databases">
        <title>Genome sequencing of KACC 19320.</title>
        <authorList>
            <person name="Heo J."/>
            <person name="Kim S.-J."/>
            <person name="Kim J.-S."/>
            <person name="Hong S.-B."/>
            <person name="Kwon S.-W."/>
        </authorList>
    </citation>
    <scope>NUCLEOTIDE SEQUENCE [LARGE SCALE GENOMIC DNA]</scope>
    <source>
        <strain evidence="2 3">KACC 19320</strain>
    </source>
</reference>
<dbReference type="Proteomes" id="UP000315128">
    <property type="component" value="Chromosome"/>
</dbReference>
<keyword evidence="3" id="KW-1185">Reference proteome</keyword>
<protein>
    <submittedName>
        <fullName evidence="2">GIY-YIG nuclease family protein</fullName>
    </submittedName>
</protein>
<accession>A0A514Z9E5</accession>
<dbReference type="OrthoDB" id="2656488at2"/>
<proteinExistence type="predicted"/>
<evidence type="ECO:0000259" key="1">
    <source>
        <dbReference type="PROSITE" id="PS50164"/>
    </source>
</evidence>
<dbReference type="EMBL" id="CP041356">
    <property type="protein sequence ID" value="QDK71205.1"/>
    <property type="molecule type" value="Genomic_DNA"/>
</dbReference>
<dbReference type="InterPro" id="IPR000305">
    <property type="entry name" value="GIY-YIG_endonuc"/>
</dbReference>
<dbReference type="KEGG" id="lack:FLP15_08620"/>